<feature type="chain" id="PRO_5045138481" description="DNA2/NAM7 helicase-like C-terminal domain-containing protein" evidence="3">
    <location>
        <begin position="26"/>
        <end position="140"/>
    </location>
</feature>
<feature type="non-terminal residue" evidence="5">
    <location>
        <position position="1"/>
    </location>
</feature>
<evidence type="ECO:0000256" key="2">
    <source>
        <dbReference type="ARBA" id="ARBA00022490"/>
    </source>
</evidence>
<dbReference type="EMBL" id="JAHRIO010063611">
    <property type="protein sequence ID" value="MEQ2179681.1"/>
    <property type="molecule type" value="Genomic_DNA"/>
</dbReference>
<dbReference type="PANTHER" id="PTHR45418">
    <property type="entry name" value="CANCER/TESTIS ANTIGEN 55"/>
    <property type="match status" value="1"/>
</dbReference>
<feature type="signal peptide" evidence="3">
    <location>
        <begin position="1"/>
        <end position="25"/>
    </location>
</feature>
<feature type="domain" description="DNA2/NAM7 helicase-like C-terminal" evidence="4">
    <location>
        <begin position="43"/>
        <end position="137"/>
    </location>
</feature>
<reference evidence="5 6" key="1">
    <citation type="submission" date="2021-06" db="EMBL/GenBank/DDBJ databases">
        <authorList>
            <person name="Palmer J.M."/>
        </authorList>
    </citation>
    <scope>NUCLEOTIDE SEQUENCE [LARGE SCALE GENOMIC DNA]</scope>
    <source>
        <strain evidence="5 6">GA_2019</strain>
        <tissue evidence="5">Muscle</tissue>
    </source>
</reference>
<evidence type="ECO:0000256" key="3">
    <source>
        <dbReference type="SAM" id="SignalP"/>
    </source>
</evidence>
<gene>
    <name evidence="5" type="ORF">GOODEAATRI_027610</name>
</gene>
<evidence type="ECO:0000256" key="1">
    <source>
        <dbReference type="ARBA" id="ARBA00004496"/>
    </source>
</evidence>
<evidence type="ECO:0000259" key="4">
    <source>
        <dbReference type="Pfam" id="PF13087"/>
    </source>
</evidence>
<name>A0ABV0P892_9TELE</name>
<keyword evidence="2" id="KW-0963">Cytoplasm</keyword>
<organism evidence="5 6">
    <name type="scientific">Goodea atripinnis</name>
    <dbReference type="NCBI Taxonomy" id="208336"/>
    <lineage>
        <taxon>Eukaryota</taxon>
        <taxon>Metazoa</taxon>
        <taxon>Chordata</taxon>
        <taxon>Craniata</taxon>
        <taxon>Vertebrata</taxon>
        <taxon>Euteleostomi</taxon>
        <taxon>Actinopterygii</taxon>
        <taxon>Neopterygii</taxon>
        <taxon>Teleostei</taxon>
        <taxon>Neoteleostei</taxon>
        <taxon>Acanthomorphata</taxon>
        <taxon>Ovalentaria</taxon>
        <taxon>Atherinomorphae</taxon>
        <taxon>Cyprinodontiformes</taxon>
        <taxon>Goodeidae</taxon>
        <taxon>Goodea</taxon>
    </lineage>
</organism>
<evidence type="ECO:0000313" key="6">
    <source>
        <dbReference type="Proteomes" id="UP001476798"/>
    </source>
</evidence>
<dbReference type="PANTHER" id="PTHR45418:SF1">
    <property type="entry name" value="CANCER_TESTIS ANTIGEN 55"/>
    <property type="match status" value="1"/>
</dbReference>
<proteinExistence type="predicted"/>
<sequence length="140" mass="15568">LGPIVKSKLAMAFGLGVSLLERLMANPLYTKQDWGYNPKLGTEMREGNSPSWFNPVEAVQVMLYCCQLAKKLYNPVHPSDIGIIAPYRKQVCCHIAVQCEKIRVLLCKVGLSDIKVGSVEEFQGQEFLVIILSTVGRNTL</sequence>
<dbReference type="InterPro" id="IPR027417">
    <property type="entry name" value="P-loop_NTPase"/>
</dbReference>
<evidence type="ECO:0000313" key="5">
    <source>
        <dbReference type="EMBL" id="MEQ2179681.1"/>
    </source>
</evidence>
<comment type="caution">
    <text evidence="5">The sequence shown here is derived from an EMBL/GenBank/DDBJ whole genome shotgun (WGS) entry which is preliminary data.</text>
</comment>
<dbReference type="InterPro" id="IPR047187">
    <property type="entry name" value="SF1_C_Upf1"/>
</dbReference>
<comment type="subcellular location">
    <subcellularLocation>
        <location evidence="1">Cytoplasm</location>
    </subcellularLocation>
</comment>
<dbReference type="Pfam" id="PF13087">
    <property type="entry name" value="AAA_12"/>
    <property type="match status" value="1"/>
</dbReference>
<dbReference type="Proteomes" id="UP001476798">
    <property type="component" value="Unassembled WGS sequence"/>
</dbReference>
<dbReference type="SUPFAM" id="SSF52540">
    <property type="entry name" value="P-loop containing nucleoside triphosphate hydrolases"/>
    <property type="match status" value="1"/>
</dbReference>
<dbReference type="InterPro" id="IPR041679">
    <property type="entry name" value="DNA2/NAM7-like_C"/>
</dbReference>
<accession>A0ABV0P892</accession>
<protein>
    <recommendedName>
        <fullName evidence="4">DNA2/NAM7 helicase-like C-terminal domain-containing protein</fullName>
    </recommendedName>
</protein>
<keyword evidence="6" id="KW-1185">Reference proteome</keyword>
<keyword evidence="3" id="KW-0732">Signal</keyword>
<dbReference type="CDD" id="cd18808">
    <property type="entry name" value="SF1_C_Upf1"/>
    <property type="match status" value="1"/>
</dbReference>
<dbReference type="Gene3D" id="3.40.50.300">
    <property type="entry name" value="P-loop containing nucleotide triphosphate hydrolases"/>
    <property type="match status" value="1"/>
</dbReference>